<dbReference type="Pfam" id="PF09926">
    <property type="entry name" value="DUF2158"/>
    <property type="match status" value="1"/>
</dbReference>
<protein>
    <submittedName>
        <fullName evidence="1">DUF2158 domain-containing protein</fullName>
    </submittedName>
</protein>
<name>A0ABX0P2K3_9BURK</name>
<evidence type="ECO:0000313" key="1">
    <source>
        <dbReference type="EMBL" id="NHZ93531.1"/>
    </source>
</evidence>
<accession>A0ABX0P2K3</accession>
<keyword evidence="2" id="KW-1185">Reference proteome</keyword>
<dbReference type="EMBL" id="WHJH01000078">
    <property type="protein sequence ID" value="NHZ93531.1"/>
    <property type="molecule type" value="Genomic_DNA"/>
</dbReference>
<sequence length="75" mass="8227">MNHEIFSIGQLIVCYAPPNLRSVMPGNKVMLRSGGPEMTVCDTNARGQAICQWMGTDGLTRSVFDLECLTCYGAR</sequence>
<comment type="caution">
    <text evidence="1">The sequence shown here is derived from an EMBL/GenBank/DDBJ whole genome shotgun (WGS) entry which is preliminary data.</text>
</comment>
<organism evidence="1 2">
    <name type="scientific">Massilia mucilaginosa</name>
    <dbReference type="NCBI Taxonomy" id="2609282"/>
    <lineage>
        <taxon>Bacteria</taxon>
        <taxon>Pseudomonadati</taxon>
        <taxon>Pseudomonadota</taxon>
        <taxon>Betaproteobacteria</taxon>
        <taxon>Burkholderiales</taxon>
        <taxon>Oxalobacteraceae</taxon>
        <taxon>Telluria group</taxon>
        <taxon>Massilia</taxon>
    </lineage>
</organism>
<dbReference type="InterPro" id="IPR019226">
    <property type="entry name" value="DUF2158"/>
</dbReference>
<evidence type="ECO:0000313" key="2">
    <source>
        <dbReference type="Proteomes" id="UP000609726"/>
    </source>
</evidence>
<dbReference type="Proteomes" id="UP000609726">
    <property type="component" value="Unassembled WGS sequence"/>
</dbReference>
<gene>
    <name evidence="1" type="ORF">F2P45_31695</name>
</gene>
<proteinExistence type="predicted"/>
<reference evidence="1 2" key="1">
    <citation type="submission" date="2019-10" db="EMBL/GenBank/DDBJ databases">
        <title>Taxonomy of Antarctic Massilia spp.: description of Massilia rubra sp. nov., Massilia aquatica sp. nov., Massilia mucilaginosa sp. nov., Massilia frigida sp. nov. isolated from streams, lakes and regoliths.</title>
        <authorList>
            <person name="Holochova P."/>
            <person name="Sedlacek I."/>
            <person name="Kralova S."/>
            <person name="Maslanova I."/>
            <person name="Busse H.-J."/>
            <person name="Stankova E."/>
            <person name="Vrbovska V."/>
            <person name="Kovarovic V."/>
            <person name="Bartak M."/>
            <person name="Svec P."/>
            <person name="Pantucek R."/>
        </authorList>
    </citation>
    <scope>NUCLEOTIDE SEQUENCE [LARGE SCALE GENOMIC DNA]</scope>
    <source>
        <strain evidence="1 2">CCM 8733</strain>
    </source>
</reference>